<dbReference type="InParanoid" id="H2XS69"/>
<keyword evidence="2" id="KW-1185">Reference proteome</keyword>
<dbReference type="PANTHER" id="PTHR35968">
    <property type="entry name" value="CHROMOSOME 6 C6ORF201 HOMOLOG"/>
    <property type="match status" value="1"/>
</dbReference>
<dbReference type="GeneTree" id="ENSGT00660000097361"/>
<organism evidence="1 2">
    <name type="scientific">Ciona intestinalis</name>
    <name type="common">Transparent sea squirt</name>
    <name type="synonym">Ascidia intestinalis</name>
    <dbReference type="NCBI Taxonomy" id="7719"/>
    <lineage>
        <taxon>Eukaryota</taxon>
        <taxon>Metazoa</taxon>
        <taxon>Chordata</taxon>
        <taxon>Tunicata</taxon>
        <taxon>Ascidiacea</taxon>
        <taxon>Phlebobranchia</taxon>
        <taxon>Cionidae</taxon>
        <taxon>Ciona</taxon>
    </lineage>
</organism>
<dbReference type="Ensembl" id="ENSCINT00000033054.1">
    <property type="protein sequence ID" value="ENSCINP00000032503.1"/>
    <property type="gene ID" value="ENSCING00000019187.1"/>
</dbReference>
<dbReference type="PANTHER" id="PTHR35968:SF1">
    <property type="entry name" value="TESTIS EXPRESSED PROTEIN 56"/>
    <property type="match status" value="1"/>
</dbReference>
<dbReference type="Proteomes" id="UP000008144">
    <property type="component" value="Chromosome 4"/>
</dbReference>
<reference evidence="1" key="4">
    <citation type="submission" date="2025-09" db="UniProtKB">
        <authorList>
            <consortium name="Ensembl"/>
        </authorList>
    </citation>
    <scope>IDENTIFICATION</scope>
</reference>
<reference evidence="1" key="3">
    <citation type="submission" date="2025-08" db="UniProtKB">
        <authorList>
            <consortium name="Ensembl"/>
        </authorList>
    </citation>
    <scope>IDENTIFICATION</scope>
</reference>
<dbReference type="HOGENOM" id="CLU_1647542_0_0_1"/>
<name>H2XS69_CIOIN</name>
<evidence type="ECO:0000313" key="1">
    <source>
        <dbReference type="Ensembl" id="ENSCINP00000032503.1"/>
    </source>
</evidence>
<accession>H2XS69</accession>
<reference evidence="1" key="2">
    <citation type="journal article" date="2008" name="Genome Biol.">
        <title>Improved genome assembly and evidence-based global gene model set for the chordate Ciona intestinalis: new insight into intron and operon populations.</title>
        <authorList>
            <person name="Satou Y."/>
            <person name="Mineta K."/>
            <person name="Ogasawara M."/>
            <person name="Sasakura Y."/>
            <person name="Shoguchi E."/>
            <person name="Ueno K."/>
            <person name="Yamada L."/>
            <person name="Matsumoto J."/>
            <person name="Wasserscheid J."/>
            <person name="Dewar K."/>
            <person name="Wiley G.B."/>
            <person name="Macmil S.L."/>
            <person name="Roe B.A."/>
            <person name="Zeller R.W."/>
            <person name="Hastings K.E."/>
            <person name="Lemaire P."/>
            <person name="Lindquist E."/>
            <person name="Endo T."/>
            <person name="Hotta K."/>
            <person name="Inaba K."/>
        </authorList>
    </citation>
    <scope>NUCLEOTIDE SEQUENCE [LARGE SCALE GENOMIC DNA]</scope>
    <source>
        <strain evidence="1">wild type</strain>
    </source>
</reference>
<dbReference type="AlphaFoldDB" id="H2XS69"/>
<protein>
    <submittedName>
        <fullName evidence="1">Uncharacterized protein</fullName>
    </submittedName>
</protein>
<dbReference type="Pfam" id="PF15023">
    <property type="entry name" value="DUF4523"/>
    <property type="match status" value="1"/>
</dbReference>
<dbReference type="EMBL" id="EAAA01002012">
    <property type="status" value="NOT_ANNOTATED_CDS"/>
    <property type="molecule type" value="Genomic_DNA"/>
</dbReference>
<evidence type="ECO:0000313" key="2">
    <source>
        <dbReference type="Proteomes" id="UP000008144"/>
    </source>
</evidence>
<reference evidence="2" key="1">
    <citation type="journal article" date="2002" name="Science">
        <title>The draft genome of Ciona intestinalis: insights into chordate and vertebrate origins.</title>
        <authorList>
            <person name="Dehal P."/>
            <person name="Satou Y."/>
            <person name="Campbell R.K."/>
            <person name="Chapman J."/>
            <person name="Degnan B."/>
            <person name="De Tomaso A."/>
            <person name="Davidson B."/>
            <person name="Di Gregorio A."/>
            <person name="Gelpke M."/>
            <person name="Goodstein D.M."/>
            <person name="Harafuji N."/>
            <person name="Hastings K.E."/>
            <person name="Ho I."/>
            <person name="Hotta K."/>
            <person name="Huang W."/>
            <person name="Kawashima T."/>
            <person name="Lemaire P."/>
            <person name="Martinez D."/>
            <person name="Meinertzhagen I.A."/>
            <person name="Necula S."/>
            <person name="Nonaka M."/>
            <person name="Putnam N."/>
            <person name="Rash S."/>
            <person name="Saiga H."/>
            <person name="Satake M."/>
            <person name="Terry A."/>
            <person name="Yamada L."/>
            <person name="Wang H.G."/>
            <person name="Awazu S."/>
            <person name="Azumi K."/>
            <person name="Boore J."/>
            <person name="Branno M."/>
            <person name="Chin-Bow S."/>
            <person name="DeSantis R."/>
            <person name="Doyle S."/>
            <person name="Francino P."/>
            <person name="Keys D.N."/>
            <person name="Haga S."/>
            <person name="Hayashi H."/>
            <person name="Hino K."/>
            <person name="Imai K.S."/>
            <person name="Inaba K."/>
            <person name="Kano S."/>
            <person name="Kobayashi K."/>
            <person name="Kobayashi M."/>
            <person name="Lee B.I."/>
            <person name="Makabe K.W."/>
            <person name="Manohar C."/>
            <person name="Matassi G."/>
            <person name="Medina M."/>
            <person name="Mochizuki Y."/>
            <person name="Mount S."/>
            <person name="Morishita T."/>
            <person name="Miura S."/>
            <person name="Nakayama A."/>
            <person name="Nishizaka S."/>
            <person name="Nomoto H."/>
            <person name="Ohta F."/>
            <person name="Oishi K."/>
            <person name="Rigoutsos I."/>
            <person name="Sano M."/>
            <person name="Sasaki A."/>
            <person name="Sasakura Y."/>
            <person name="Shoguchi E."/>
            <person name="Shin-i T."/>
            <person name="Spagnuolo A."/>
            <person name="Stainier D."/>
            <person name="Suzuki M.M."/>
            <person name="Tassy O."/>
            <person name="Takatori N."/>
            <person name="Tokuoka M."/>
            <person name="Yagi K."/>
            <person name="Yoshizaki F."/>
            <person name="Wada S."/>
            <person name="Zhang C."/>
            <person name="Hyatt P.D."/>
            <person name="Larimer F."/>
            <person name="Detter C."/>
            <person name="Doggett N."/>
            <person name="Glavina T."/>
            <person name="Hawkins T."/>
            <person name="Richardson P."/>
            <person name="Lucas S."/>
            <person name="Kohara Y."/>
            <person name="Levine M."/>
            <person name="Satoh N."/>
            <person name="Rokhsar D.S."/>
        </authorList>
    </citation>
    <scope>NUCLEOTIDE SEQUENCE [LARGE SCALE GENOMIC DNA]</scope>
</reference>
<proteinExistence type="predicted"/>
<dbReference type="InterPro" id="IPR027827">
    <property type="entry name" value="Tex56"/>
</dbReference>
<dbReference type="OMA" id="KPSQVFA"/>
<sequence>MRNNKLSGLVYEYNKLCKNVKYLPNPVSRLLYDGMKIRSIKNSELKERETMPCHAEHEQNMEPPCVAYYSPKPSQVFAKRDHHTTTHIESGKSLNRDVQASLSTVCVFLSKAVTFKACLNYMKKFGDLEEVIQTGERSFRISYSNLVSACDAVARSDKRYVQCFWFHGDLKNKKFRKRKNKALHVVQDFTLERQ</sequence>